<keyword evidence="2" id="KW-1185">Reference proteome</keyword>
<evidence type="ECO:0000313" key="1">
    <source>
        <dbReference type="EMBL" id="KAH9711746.1"/>
    </source>
</evidence>
<sequence>MVKKIGGDGGDELIVDEERRITLVPVYWLAAMREIVTVQVGGFANFIGSHFWNFQDELLGLASDPNNDPVFRNQCLNMDVLYRTGETQQGVLTYTPRLVSVGFQVFPIAGSLGSMSSRGVLYNESSPGPSDVVTWSGSVSTHASAPRKKNLFLQRLYEEEQESFSMINGTSSGKSDSQREIQDKDIVELLDNHVEFWTDFSKVHYHPQSLYELGGLWMDPQDFDNYGIGKDAFSEGFRGEEICERLRFFVEESDHIQGFQFVVDDSGGFSAVAADLLENIADEYANTPVLLFSVRSPSSQMNLRSRKQTIFRELHDTVSFSRLASFSKLIVPVGLPFLSESKASTFLRIENEKPYHCSAVYAAALHSATLPYRMEPVGPTADSFDVSGAVDFNGFVQMLAGQARQNTVVILDAAMPAPALNGKQHEQSLLGNLQPLTPEVSEDVEDLQAVESMIIHGALRSDGQRASIFEVKETVNAIYGHAITRPVFCHLSVARCPLPIPLPYPSIFGNLVGQYGELLNSPFVGSSPRGSLEVHSIPMAVRLRSSSAILPFLENRLGNLRRYGLQRGALGAELLRNWGFADDELYDMGEMLSKMAHRLSAHELSAHGLSAHGLSAHGSSAHGLSAHGSSAHGLSAHGSSANGLSAHGSSVHGISAHRKSAHGAN</sequence>
<accession>A0ACB8J494</accession>
<evidence type="ECO:0000313" key="2">
    <source>
        <dbReference type="Proteomes" id="UP000829398"/>
    </source>
</evidence>
<dbReference type="Proteomes" id="UP000829398">
    <property type="component" value="Chromosome 7"/>
</dbReference>
<protein>
    <submittedName>
        <fullName evidence="1">Protein misato</fullName>
    </submittedName>
</protein>
<name>A0ACB8J494_CITSI</name>
<dbReference type="EMBL" id="CM039176">
    <property type="protein sequence ID" value="KAH9711746.1"/>
    <property type="molecule type" value="Genomic_DNA"/>
</dbReference>
<comment type="caution">
    <text evidence="1">The sequence shown here is derived from an EMBL/GenBank/DDBJ whole genome shotgun (WGS) entry which is preliminary data.</text>
</comment>
<reference evidence="2" key="1">
    <citation type="journal article" date="2023" name="Hortic. Res.">
        <title>A chromosome-level phased genome enabling allele-level studies in sweet orange: a case study on citrus Huanglongbing tolerance.</title>
        <authorList>
            <person name="Wu B."/>
            <person name="Yu Q."/>
            <person name="Deng Z."/>
            <person name="Duan Y."/>
            <person name="Luo F."/>
            <person name="Gmitter F. Jr."/>
        </authorList>
    </citation>
    <scope>NUCLEOTIDE SEQUENCE [LARGE SCALE GENOMIC DNA]</scope>
    <source>
        <strain evidence="2">cv. Valencia</strain>
    </source>
</reference>
<proteinExistence type="predicted"/>
<gene>
    <name evidence="1" type="ORF">KPL71_019854</name>
</gene>
<organism evidence="1 2">
    <name type="scientific">Citrus sinensis</name>
    <name type="common">Sweet orange</name>
    <name type="synonym">Citrus aurantium var. sinensis</name>
    <dbReference type="NCBI Taxonomy" id="2711"/>
    <lineage>
        <taxon>Eukaryota</taxon>
        <taxon>Viridiplantae</taxon>
        <taxon>Streptophyta</taxon>
        <taxon>Embryophyta</taxon>
        <taxon>Tracheophyta</taxon>
        <taxon>Spermatophyta</taxon>
        <taxon>Magnoliopsida</taxon>
        <taxon>eudicotyledons</taxon>
        <taxon>Gunneridae</taxon>
        <taxon>Pentapetalae</taxon>
        <taxon>rosids</taxon>
        <taxon>malvids</taxon>
        <taxon>Sapindales</taxon>
        <taxon>Rutaceae</taxon>
        <taxon>Aurantioideae</taxon>
        <taxon>Citrus</taxon>
    </lineage>
</organism>